<feature type="compositionally biased region" description="Basic residues" evidence="1">
    <location>
        <begin position="660"/>
        <end position="669"/>
    </location>
</feature>
<dbReference type="InterPro" id="IPR001025">
    <property type="entry name" value="BAH_dom"/>
</dbReference>
<evidence type="ECO:0000313" key="3">
    <source>
        <dbReference type="EMBL" id="KAH7643960.1"/>
    </source>
</evidence>
<sequence>MHHIKKSVNKSGKHVAKTAPNSRKKNGTIMKNKKSNQSKVKRKSPSSTKNVPKSKTKSTKKSIAKSNKTHSAEKKKTAKKSVTATTVSVTNKNSKTPKSTAKRKIKNAKSKSITNKRSISMKNTKTISTRKKKENVKVTSKTTMKKTVPISPKSNKRKTSAAAAVVVVVKSPILPKPTKSTKSNSGKNATKLVAKKKPIKVVKQKQSKTTKKRRKLVGHRVASLNALAKVKLLCENGQNATVTMAGKQKLQHPSTNIKSGDDDDDDDKNKNDFNVINSKSSSMKKVKRINTKSDAQHKSNTAYSSTSSSSVAISKKVMPVNASSTSSLKVKNLKNSTNKMKEKSTIKRKSTSVNNRSNNKNRVNKTKTKTTVVAKKKLKNNKKKKKKSIKLSIDPDVEIIDTRRNKRMANLNASAMMAATFSPEKERRLVLASAKPLLKSSTSDPHHQPSSSSTTNPQQIWSTTHHSSMVEEHIEMTTVKTTVKLRHDNTTVVETTTTTQQRIEQQQNLLNQSSDKKRKNKTTTNKKQSTSSKKRKTIKNNQMIGDATSQKSPSKSISTTLSSSSSNLPPPVTITETTLSPTISAFTPCPSGSSTPLIIPATHPPSSITTHPQGLDLIYQVPSHSHRFTSSQSSPVTGGTTCIDSTMINENSTMMAGKNKSQRSKKKQKSTPPIQSTTSSSTTNTIQPSNSSIMKKYYRKIETRTVEHQSSAATVPANAAAISAAKVTTATTSNIIHQHDPRTNFYHHNTNAIAPPNGMMTFSSLSPYNAVVGGGGGGGSYMNPSLIKPYNPHSTLMPTTSNQPIGSNHTHSTPYSYPFSLSQSYGLYNPATVSTVPFQLIPFGNSGHVLEQPTPLTGGHPFISPQPFIAAPPPTIYPYINPSFTPAATPISAIGQFFQLPTATLHQPATATASPFLGVHYLAGSNSIGVALPPRHSTQPSSCHYQPPPTIPSSSSTSNQSYLNVFTGSRCTPSSSSSLSSNITNNQSDRIIYPVSIHHQSGQSPSSSSTSTSLTVDTTNTSMNTTRPSLIAHQSQPQIINLNGATNTGSIPSALNSIPNVIPYGFFRPQSSSTISIPVSTSSSSTATPISSSIRPSTLNFLNSNFIPPQQQTPTFFVHTRIQPPNLSSLKSTITMNSIKKKPMMMKSKSKTLKNTKNNQRKNASTNGVVDEDLLKQFDVDNKNGNVSDGSCHTGSMIMMNKKQTNKQLLSMENSRGKNTSNSGKSKRKTNLNSNSDHTIMANDYNNETTVVAVGRKFKSNLTIESNGKNLLLKNGIGTIATATATASSSSSSSPYPKRRNNLLPTTSITLVSASNSKNNSSNNNNSNSNDNDSGIESNEIVPPPITSTTTDNCEFRCVMGKRTNRKPIIHGWSWEGEPMEKNIFINNDEQSYRRKCYPAIKHNEGEIIRPGDCVLLKSGPRKTDLPFVAKITSLWESPEREMMMSLLWYYRPEHTDIQDIPFIMGEIYASRHRDANSVACIDDKCFVLTYNEYCRYKRQKCRKLQMFAFLQPDLTAMIVPNGEPWSSDENQSSNDQYQQQQQIINRFNRSVLRVGDNNRIPPLNTLPELVFCCRKVYDFRQKRILKNPSYERNERNKSSA</sequence>
<feature type="compositionally biased region" description="Low complexity" evidence="1">
    <location>
        <begin position="522"/>
        <end position="531"/>
    </location>
</feature>
<feature type="compositionally biased region" description="Low complexity" evidence="1">
    <location>
        <begin position="1528"/>
        <end position="1541"/>
    </location>
</feature>
<dbReference type="EMBL" id="SDOV01000002">
    <property type="protein sequence ID" value="KAH7643960.1"/>
    <property type="molecule type" value="Genomic_DNA"/>
</dbReference>
<feature type="compositionally biased region" description="Low complexity" evidence="1">
    <location>
        <begin position="551"/>
        <end position="567"/>
    </location>
</feature>
<dbReference type="Pfam" id="PF01426">
    <property type="entry name" value="BAH"/>
    <property type="match status" value="1"/>
</dbReference>
<feature type="compositionally biased region" description="Low complexity" evidence="1">
    <location>
        <begin position="299"/>
        <end position="312"/>
    </location>
</feature>
<evidence type="ECO:0000259" key="2">
    <source>
        <dbReference type="PROSITE" id="PS51038"/>
    </source>
</evidence>
<dbReference type="GO" id="GO:0000976">
    <property type="term" value="F:transcription cis-regulatory region binding"/>
    <property type="evidence" value="ECO:0007669"/>
    <property type="project" value="TreeGrafter"/>
</dbReference>
<reference evidence="3" key="2">
    <citation type="journal article" date="2021" name="World Allergy Organ. J.">
        <title>Chromosome-level assembly of Dermatophagoides farinae genome and transcriptome reveals two novel allergens Der f 37 and Der f 39.</title>
        <authorList>
            <person name="Chen J."/>
            <person name="Cai Z."/>
            <person name="Fan D."/>
            <person name="Hu J."/>
            <person name="Hou Y."/>
            <person name="He Y."/>
            <person name="Zhang Z."/>
            <person name="Zhao Z."/>
            <person name="Gao P."/>
            <person name="Hu W."/>
            <person name="Sun J."/>
            <person name="Li J."/>
            <person name="Ji K."/>
        </authorList>
    </citation>
    <scope>NUCLEOTIDE SEQUENCE</scope>
    <source>
        <strain evidence="3">JKM2019</strain>
    </source>
</reference>
<feature type="region of interest" description="Disordered" evidence="1">
    <location>
        <begin position="1143"/>
        <end position="1166"/>
    </location>
</feature>
<accession>A0A9D4SK14</accession>
<proteinExistence type="predicted"/>
<feature type="compositionally biased region" description="Basic residues" evidence="1">
    <location>
        <begin position="100"/>
        <end position="109"/>
    </location>
</feature>
<feature type="region of interest" description="Disordered" evidence="1">
    <location>
        <begin position="493"/>
        <end position="573"/>
    </location>
</feature>
<feature type="region of interest" description="Disordered" evidence="1">
    <location>
        <begin position="933"/>
        <end position="959"/>
    </location>
</feature>
<feature type="compositionally biased region" description="Low complexity" evidence="1">
    <location>
        <begin position="1315"/>
        <end position="1333"/>
    </location>
</feature>
<dbReference type="GO" id="GO:0045892">
    <property type="term" value="P:negative regulation of DNA-templated transcription"/>
    <property type="evidence" value="ECO:0007669"/>
    <property type="project" value="TreeGrafter"/>
</dbReference>
<dbReference type="InterPro" id="IPR043151">
    <property type="entry name" value="BAH_sf"/>
</dbReference>
<reference evidence="3" key="1">
    <citation type="submission" date="2020-06" db="EMBL/GenBank/DDBJ databases">
        <authorList>
            <person name="Ji K."/>
            <person name="Li J."/>
        </authorList>
    </citation>
    <scope>NUCLEOTIDE SEQUENCE</scope>
    <source>
        <strain evidence="3">JKM2019</strain>
        <tissue evidence="3">Whole body</tissue>
    </source>
</reference>
<feature type="region of interest" description="Disordered" evidence="1">
    <location>
        <begin position="438"/>
        <end position="460"/>
    </location>
</feature>
<dbReference type="GO" id="GO:0003682">
    <property type="term" value="F:chromatin binding"/>
    <property type="evidence" value="ECO:0007669"/>
    <property type="project" value="InterPro"/>
</dbReference>
<dbReference type="PANTHER" id="PTHR46576">
    <property type="entry name" value="BROMO ADJACENT HOMOLOGY DOMAIN-CONTAINING 1 PROTEIN"/>
    <property type="match status" value="1"/>
</dbReference>
<feature type="region of interest" description="Disordered" evidence="1">
    <location>
        <begin position="1213"/>
        <end position="1241"/>
    </location>
</feature>
<feature type="compositionally biased region" description="Low complexity" evidence="1">
    <location>
        <begin position="80"/>
        <end position="90"/>
    </location>
</feature>
<organism evidence="3">
    <name type="scientific">Dermatophagoides farinae</name>
    <name type="common">American house dust mite</name>
    <dbReference type="NCBI Taxonomy" id="6954"/>
    <lineage>
        <taxon>Eukaryota</taxon>
        <taxon>Metazoa</taxon>
        <taxon>Ecdysozoa</taxon>
        <taxon>Arthropoda</taxon>
        <taxon>Chelicerata</taxon>
        <taxon>Arachnida</taxon>
        <taxon>Acari</taxon>
        <taxon>Acariformes</taxon>
        <taxon>Sarcoptiformes</taxon>
        <taxon>Astigmata</taxon>
        <taxon>Psoroptidia</taxon>
        <taxon>Analgoidea</taxon>
        <taxon>Pyroglyphidae</taxon>
        <taxon>Dermatophagoidinae</taxon>
        <taxon>Dermatophagoides</taxon>
    </lineage>
</organism>
<feature type="compositionally biased region" description="Low complexity" evidence="1">
    <location>
        <begin position="351"/>
        <end position="361"/>
    </location>
</feature>
<dbReference type="GO" id="GO:0005677">
    <property type="term" value="C:chromatin silencing complex"/>
    <property type="evidence" value="ECO:0007669"/>
    <property type="project" value="TreeGrafter"/>
</dbReference>
<feature type="region of interest" description="Disordered" evidence="1">
    <location>
        <begin position="244"/>
        <end position="312"/>
    </location>
</feature>
<protein>
    <recommendedName>
        <fullName evidence="2">BAH domain-containing protein</fullName>
    </recommendedName>
</protein>
<gene>
    <name evidence="3" type="ORF">HUG17_6322</name>
</gene>
<feature type="region of interest" description="Disordered" evidence="1">
    <location>
        <begin position="1"/>
        <end position="113"/>
    </location>
</feature>
<feature type="compositionally biased region" description="Low complexity" evidence="1">
    <location>
        <begin position="137"/>
        <end position="148"/>
    </location>
</feature>
<feature type="compositionally biased region" description="Polar residues" evidence="1">
    <location>
        <begin position="1213"/>
        <end position="1224"/>
    </location>
</feature>
<feature type="compositionally biased region" description="Polar residues" evidence="1">
    <location>
        <begin position="1231"/>
        <end position="1241"/>
    </location>
</feature>
<feature type="compositionally biased region" description="Low complexity" evidence="1">
    <location>
        <begin position="493"/>
        <end position="513"/>
    </location>
</feature>
<feature type="compositionally biased region" description="Basic residues" evidence="1">
    <location>
        <begin position="1"/>
        <end position="44"/>
    </location>
</feature>
<feature type="region of interest" description="Disordered" evidence="1">
    <location>
        <begin position="1314"/>
        <end position="1348"/>
    </location>
</feature>
<dbReference type="Gene3D" id="2.30.30.490">
    <property type="match status" value="1"/>
</dbReference>
<evidence type="ECO:0000256" key="1">
    <source>
        <dbReference type="SAM" id="MobiDB-lite"/>
    </source>
</evidence>
<dbReference type="PROSITE" id="PS51038">
    <property type="entry name" value="BAH"/>
    <property type="match status" value="1"/>
</dbReference>
<dbReference type="PANTHER" id="PTHR46576:SF1">
    <property type="entry name" value="BROMO ADJACENT HOMOLOGY DOMAIN-CONTAINING 1 PROTEIN"/>
    <property type="match status" value="1"/>
</dbReference>
<feature type="region of interest" description="Disordered" evidence="1">
    <location>
        <begin position="337"/>
        <end position="362"/>
    </location>
</feature>
<feature type="compositionally biased region" description="Low complexity" evidence="1">
    <location>
        <begin position="670"/>
        <end position="691"/>
    </location>
</feature>
<feature type="region of interest" description="Disordered" evidence="1">
    <location>
        <begin position="998"/>
        <end position="1025"/>
    </location>
</feature>
<dbReference type="InterPro" id="IPR053032">
    <property type="entry name" value="BAH_domain-containing"/>
</dbReference>
<feature type="region of interest" description="Disordered" evidence="1">
    <location>
        <begin position="653"/>
        <end position="691"/>
    </location>
</feature>
<feature type="compositionally biased region" description="Basic residues" evidence="1">
    <location>
        <begin position="1143"/>
        <end position="1154"/>
    </location>
</feature>
<dbReference type="Proteomes" id="UP000828236">
    <property type="component" value="Unassembled WGS sequence"/>
</dbReference>
<comment type="caution">
    <text evidence="3">The sequence shown here is derived from an EMBL/GenBank/DDBJ whole genome shotgun (WGS) entry which is preliminary data.</text>
</comment>
<feature type="compositionally biased region" description="Basic residues" evidence="1">
    <location>
        <begin position="52"/>
        <end position="63"/>
    </location>
</feature>
<dbReference type="GO" id="GO:0031507">
    <property type="term" value="P:heterochromatin formation"/>
    <property type="evidence" value="ECO:0007669"/>
    <property type="project" value="TreeGrafter"/>
</dbReference>
<feature type="domain" description="BAH" evidence="2">
    <location>
        <begin position="1407"/>
        <end position="1521"/>
    </location>
</feature>
<feature type="region of interest" description="Disordered" evidence="1">
    <location>
        <begin position="129"/>
        <end position="156"/>
    </location>
</feature>
<name>A0A9D4SK14_DERFA</name>
<feature type="region of interest" description="Disordered" evidence="1">
    <location>
        <begin position="1522"/>
        <end position="1541"/>
    </location>
</feature>
<feature type="compositionally biased region" description="Low complexity" evidence="1">
    <location>
        <begin position="440"/>
        <end position="459"/>
    </location>
</feature>
<feature type="compositionally biased region" description="Low complexity" evidence="1">
    <location>
        <begin position="1001"/>
        <end position="1025"/>
    </location>
</feature>